<dbReference type="SUPFAM" id="SSF52540">
    <property type="entry name" value="P-loop containing nucleoside triphosphate hydrolases"/>
    <property type="match status" value="1"/>
</dbReference>
<feature type="domain" description="Helicase HerA central" evidence="1">
    <location>
        <begin position="193"/>
        <end position="286"/>
    </location>
</feature>
<reference evidence="2 3" key="1">
    <citation type="submission" date="2019-07" db="EMBL/GenBank/DDBJ databases">
        <title>New species of Amycolatopsis and Streptomyces.</title>
        <authorList>
            <person name="Duangmal K."/>
            <person name="Teo W.F.A."/>
            <person name="Lipun K."/>
        </authorList>
    </citation>
    <scope>NUCLEOTIDE SEQUENCE [LARGE SCALE GENOMIC DNA]</scope>
    <source>
        <strain evidence="2 3">NBRC 106415</strain>
    </source>
</reference>
<dbReference type="Pfam" id="PF01935">
    <property type="entry name" value="DUF87"/>
    <property type="match status" value="1"/>
</dbReference>
<proteinExistence type="predicted"/>
<comment type="caution">
    <text evidence="2">The sequence shown here is derived from an EMBL/GenBank/DDBJ whole genome shotgun (WGS) entry which is preliminary data.</text>
</comment>
<organism evidence="2 3">
    <name type="scientific">Streptomyces spongiae</name>
    <dbReference type="NCBI Taxonomy" id="565072"/>
    <lineage>
        <taxon>Bacteria</taxon>
        <taxon>Bacillati</taxon>
        <taxon>Actinomycetota</taxon>
        <taxon>Actinomycetes</taxon>
        <taxon>Kitasatosporales</taxon>
        <taxon>Streptomycetaceae</taxon>
        <taxon>Streptomyces</taxon>
    </lineage>
</organism>
<dbReference type="InterPro" id="IPR002789">
    <property type="entry name" value="HerA_central"/>
</dbReference>
<protein>
    <submittedName>
        <fullName evidence="2">DUF87 domain-containing protein</fullName>
    </submittedName>
</protein>
<dbReference type="PANTHER" id="PTHR42957">
    <property type="entry name" value="HELICASE MJ1565-RELATED"/>
    <property type="match status" value="1"/>
</dbReference>
<evidence type="ECO:0000259" key="1">
    <source>
        <dbReference type="Pfam" id="PF01935"/>
    </source>
</evidence>
<gene>
    <name evidence="2" type="ORF">FNH08_15395</name>
</gene>
<sequence>MLEELKQLASVDLFAESRKEDAFVGRPFYLDFDRLRLMSNDKWKQSVGGVPAGAFLLALYNGEAGIDEAILLRVLRPTKLPTDDDMVMAMVDHYKEAPRDDSGTPLDSYTRAEFQFSGLECRVIGTFYRDETRTTRFAGDLDNFYAPHNYRVVKPRGNVLEYIVNFREQGIPGGKGDERIGRVRYSSSLRHHAGDEVPVYVSALDFLGKRTALFGMTRTGKSNSVKKIIQATVGISGSGVKIKDDEILPVGQIIFDINGEYANANQQDDGTAIFQQYPSEVTRYSVLEKSGFKVMKLNFHRSIAEGHSLLASLLDDDSSTYTRAFCSIDWTEPDPEDRSATTRYGVKKAAYQACLKAAGYGNGGAQIKFQSNAVIMGSKIPGLDGVDPSKGISLDDAIAWFTAAWEKYDDPQGPFQTLKRQKKGRDWADEDTQTLMRFLTRKSKPGGSATEAGYRKLMKHKTLHTDTIANPFDDEIVTLLRAGKIVILDLSQGNPDVQRTYSDRVSRKIFNEAMNRFINNEQTNFIQMYFEEAHNLFPRKDDKDLTQIYNRIAKEGQKLRLGLCYATQEVSSISGSILKNTQNWFVSHLNNRDELRELDKFYDFEDFTESLRRTTDKGFIRLKTDSNTFIVPIQVDPFKVAGV</sequence>
<name>A0A5N8XGY9_9ACTN</name>
<dbReference type="PANTHER" id="PTHR42957:SF1">
    <property type="entry name" value="HELICASE MJ1565-RELATED"/>
    <property type="match status" value="1"/>
</dbReference>
<keyword evidence="3" id="KW-1185">Reference proteome</keyword>
<dbReference type="AlphaFoldDB" id="A0A5N8XGY9"/>
<dbReference type="Proteomes" id="UP000400924">
    <property type="component" value="Unassembled WGS sequence"/>
</dbReference>
<dbReference type="InterPro" id="IPR027417">
    <property type="entry name" value="P-loop_NTPase"/>
</dbReference>
<dbReference type="OrthoDB" id="9806951at2"/>
<evidence type="ECO:0000313" key="2">
    <source>
        <dbReference type="EMBL" id="MPY58504.1"/>
    </source>
</evidence>
<dbReference type="Gene3D" id="3.40.50.300">
    <property type="entry name" value="P-loop containing nucleotide triphosphate hydrolases"/>
    <property type="match status" value="2"/>
</dbReference>
<dbReference type="InterPro" id="IPR008571">
    <property type="entry name" value="HerA-like"/>
</dbReference>
<dbReference type="EMBL" id="VJZC01000087">
    <property type="protein sequence ID" value="MPY58504.1"/>
    <property type="molecule type" value="Genomic_DNA"/>
</dbReference>
<accession>A0A5N8XGY9</accession>
<evidence type="ECO:0000313" key="3">
    <source>
        <dbReference type="Proteomes" id="UP000400924"/>
    </source>
</evidence>